<proteinExistence type="inferred from homology"/>
<evidence type="ECO:0000256" key="1">
    <source>
        <dbReference type="ARBA" id="ARBA00004123"/>
    </source>
</evidence>
<feature type="compositionally biased region" description="Low complexity" evidence="7">
    <location>
        <begin position="12"/>
        <end position="30"/>
    </location>
</feature>
<feature type="region of interest" description="Disordered" evidence="7">
    <location>
        <begin position="935"/>
        <end position="967"/>
    </location>
</feature>
<feature type="region of interest" description="Disordered" evidence="7">
    <location>
        <begin position="166"/>
        <end position="212"/>
    </location>
</feature>
<dbReference type="Proteomes" id="UP001530315">
    <property type="component" value="Unassembled WGS sequence"/>
</dbReference>
<keyword evidence="9" id="KW-1185">Reference proteome</keyword>
<keyword evidence="4" id="KW-0819">tRNA processing</keyword>
<evidence type="ECO:0000313" key="8">
    <source>
        <dbReference type="EMBL" id="KAL3789375.1"/>
    </source>
</evidence>
<evidence type="ECO:0000256" key="2">
    <source>
        <dbReference type="ARBA" id="ARBA00008320"/>
    </source>
</evidence>
<feature type="compositionally biased region" description="Basic and acidic residues" evidence="7">
    <location>
        <begin position="518"/>
        <end position="538"/>
    </location>
</feature>
<evidence type="ECO:0000256" key="4">
    <source>
        <dbReference type="ARBA" id="ARBA00022694"/>
    </source>
</evidence>
<comment type="subcellular location">
    <subcellularLocation>
        <location evidence="1">Nucleus</location>
    </subcellularLocation>
</comment>
<dbReference type="InterPro" id="IPR017423">
    <property type="entry name" value="TRM6"/>
</dbReference>
<comment type="similarity">
    <text evidence="2">Belongs to the TRM6/GCD10 family.</text>
</comment>
<feature type="region of interest" description="Disordered" evidence="7">
    <location>
        <begin position="77"/>
        <end position="121"/>
    </location>
</feature>
<reference evidence="8 9" key="1">
    <citation type="submission" date="2024-10" db="EMBL/GenBank/DDBJ databases">
        <title>Updated reference genomes for cyclostephanoid diatoms.</title>
        <authorList>
            <person name="Roberts W.R."/>
            <person name="Alverson A.J."/>
        </authorList>
    </citation>
    <scope>NUCLEOTIDE SEQUENCE [LARGE SCALE GENOMIC DNA]</scope>
    <source>
        <strain evidence="8 9">AJA276-08</strain>
    </source>
</reference>
<evidence type="ECO:0000256" key="6">
    <source>
        <dbReference type="ARBA" id="ARBA00032319"/>
    </source>
</evidence>
<dbReference type="EMBL" id="JALLAZ020000682">
    <property type="protein sequence ID" value="KAL3789375.1"/>
    <property type="molecule type" value="Genomic_DNA"/>
</dbReference>
<dbReference type="PANTHER" id="PTHR12945:SF0">
    <property type="entry name" value="TRNA (ADENINE(58)-N(1))-METHYLTRANSFERASE NON-CATALYTIC SUBUNIT TRM6"/>
    <property type="match status" value="1"/>
</dbReference>
<feature type="region of interest" description="Disordered" evidence="7">
    <location>
        <begin position="884"/>
        <end position="906"/>
    </location>
</feature>
<feature type="compositionally biased region" description="Basic and acidic residues" evidence="7">
    <location>
        <begin position="887"/>
        <end position="899"/>
    </location>
</feature>
<feature type="region of interest" description="Disordered" evidence="7">
    <location>
        <begin position="1"/>
        <end position="30"/>
    </location>
</feature>
<organism evidence="8 9">
    <name type="scientific">Stephanodiscus triporus</name>
    <dbReference type="NCBI Taxonomy" id="2934178"/>
    <lineage>
        <taxon>Eukaryota</taxon>
        <taxon>Sar</taxon>
        <taxon>Stramenopiles</taxon>
        <taxon>Ochrophyta</taxon>
        <taxon>Bacillariophyta</taxon>
        <taxon>Coscinodiscophyceae</taxon>
        <taxon>Thalassiosirophycidae</taxon>
        <taxon>Stephanodiscales</taxon>
        <taxon>Stephanodiscaceae</taxon>
        <taxon>Stephanodiscus</taxon>
    </lineage>
</organism>
<keyword evidence="5" id="KW-0539">Nucleus</keyword>
<evidence type="ECO:0000256" key="3">
    <source>
        <dbReference type="ARBA" id="ARBA00021704"/>
    </source>
</evidence>
<protein>
    <recommendedName>
        <fullName evidence="3">tRNA (adenine(58)-N(1))-methyltransferase non-catalytic subunit TRM6</fullName>
    </recommendedName>
    <alternativeName>
        <fullName evidence="6">tRNA(m1A58)-methyltransferase subunit TRM6</fullName>
    </alternativeName>
</protein>
<dbReference type="AlphaFoldDB" id="A0ABD3PT60"/>
<comment type="caution">
    <text evidence="8">The sequence shown here is derived from an EMBL/GenBank/DDBJ whole genome shotgun (WGS) entry which is preliminary data.</text>
</comment>
<dbReference type="Pfam" id="PF04189">
    <property type="entry name" value="Gcd10p"/>
    <property type="match status" value="1"/>
</dbReference>
<evidence type="ECO:0000256" key="5">
    <source>
        <dbReference type="ARBA" id="ARBA00023242"/>
    </source>
</evidence>
<feature type="compositionally biased region" description="Pro residues" evidence="7">
    <location>
        <begin position="1"/>
        <end position="11"/>
    </location>
</feature>
<gene>
    <name evidence="8" type="ORF">ACHAW5_010170</name>
</gene>
<evidence type="ECO:0000256" key="7">
    <source>
        <dbReference type="SAM" id="MobiDB-lite"/>
    </source>
</evidence>
<dbReference type="GO" id="GO:0008033">
    <property type="term" value="P:tRNA processing"/>
    <property type="evidence" value="ECO:0007669"/>
    <property type="project" value="UniProtKB-KW"/>
</dbReference>
<evidence type="ECO:0000313" key="9">
    <source>
        <dbReference type="Proteomes" id="UP001530315"/>
    </source>
</evidence>
<feature type="compositionally biased region" description="Basic residues" evidence="7">
    <location>
        <begin position="726"/>
        <end position="741"/>
    </location>
</feature>
<feature type="compositionally biased region" description="Acidic residues" evidence="7">
    <location>
        <begin position="178"/>
        <end position="199"/>
    </location>
</feature>
<name>A0ABD3PT60_9STRA</name>
<sequence length="967" mass="104478">MASSAPPPPPASAATTASATAATAAATTAATTAAKITAFDPCAHRDPLPPNVRPYDHVLLDFADGRRLLARAIPDVADRRSGHGPDNNNNDNDNVATTTDRRGNNRNHRPSSSSSYPPCKINKRTYPTGVLVGLPYGTVLEVGREALVPLTGGEDLLPDFFDEFGLGKTTTTTTNRDDGDDDYDDDDGGDDDDDDDDGDGDARAKNVGAASSSSVNVVGGGGVVSVARAAAAAADNRDLVDDNTSQGLTYEGVRRLMASPSTTGADVVAALVRNSSTYVDKTVFSRAKYVRRKQLKYQVRCRVSRVTPASLCEAMHLRDPRRLGNLRDDTLGQILGNANVGAGRRVMVMDGAAAGMITAACVRRMAGYGTVTSLFDGRGTHPGYCEGVVDRMNLTVMERQSLRWVNVAEVFCDDSVRAARNASLPRDASTGELIDVEGRDRERISWPAPLQPHTRAYVLNTLGEERRVAEFLAGRSARFARKLTRHSALELRRMVEECRDGSERYDLVAGFGEVDASDEGKETRRTDRNDDGDGEKVENANVDRTSAEADVGPRGNDGCDAPRQCDSLIIATKYDPTATLFRLLPYLAPSCPFVIYHEFLEPLLHTFHALQNYYVPGGGGNNNVDDDGGNSENTNDVATVASTSTSTDATRRRKGTTPMMLRHNIAINLRLTDTWFREYQVLEGRTHPKMTMSQNGGYLLTGTKLCPRTGTNELDENAMRELRAKLGGRRKQLTRLQKKNKGGGVGRGKRKAADVTGDGCERKKSASGGVSTVPSHHRSQHQRRENRSPSNFSQAYVPIPPSPSAAPSGKWESAPRGGAVGREPEEHGERGGGGGGESSVFSTTPPEALLSRQDRPRRRCRRSFVAISEGERSTGCWRGGVARRRAMATEEERERRTADGDSEEAMTMNAANDEATADSLVTTSCPASWMGCEARNGDGVDEDDGPTSSLYDLRPRLVDNFSPESEI</sequence>
<dbReference type="PANTHER" id="PTHR12945">
    <property type="entry name" value="TRANSLATION INITIATION FACTOR EIF3-RELATED"/>
    <property type="match status" value="1"/>
</dbReference>
<feature type="region of interest" description="Disordered" evidence="7">
    <location>
        <begin position="516"/>
        <end position="558"/>
    </location>
</feature>
<dbReference type="GO" id="GO:0005634">
    <property type="term" value="C:nucleus"/>
    <property type="evidence" value="ECO:0007669"/>
    <property type="project" value="UniProtKB-SubCell"/>
</dbReference>
<accession>A0ABD3PT60</accession>
<feature type="region of interest" description="Disordered" evidence="7">
    <location>
        <begin position="724"/>
        <end position="860"/>
    </location>
</feature>